<dbReference type="Gramene" id="OPUNC05G06910.1">
    <property type="protein sequence ID" value="OPUNC05G06910.1"/>
    <property type="gene ID" value="OPUNC05G06910"/>
</dbReference>
<dbReference type="EnsemblPlants" id="OPUNC05G06910.1">
    <property type="protein sequence ID" value="OPUNC05G06910.1"/>
    <property type="gene ID" value="OPUNC05G06910"/>
</dbReference>
<dbReference type="Proteomes" id="UP000026962">
    <property type="component" value="Chromosome 5"/>
</dbReference>
<dbReference type="HOGENOM" id="CLU_2472932_0_0_1"/>
<name>A0A0E0KZV0_ORYPU</name>
<sequence length="88" mass="9534">MVHGGRNIDDIMTAVLCARSGALVGEVAFPSIDCTNREVINTARWRLAASFFSAAGYGDEGERAARACFLGLVGITEEIEVVRRNCER</sequence>
<protein>
    <submittedName>
        <fullName evidence="1">Uncharacterized protein</fullName>
    </submittedName>
</protein>
<evidence type="ECO:0000313" key="1">
    <source>
        <dbReference type="EnsemblPlants" id="OPUNC05G06910.1"/>
    </source>
</evidence>
<organism evidence="1">
    <name type="scientific">Oryza punctata</name>
    <name type="common">Red rice</name>
    <dbReference type="NCBI Taxonomy" id="4537"/>
    <lineage>
        <taxon>Eukaryota</taxon>
        <taxon>Viridiplantae</taxon>
        <taxon>Streptophyta</taxon>
        <taxon>Embryophyta</taxon>
        <taxon>Tracheophyta</taxon>
        <taxon>Spermatophyta</taxon>
        <taxon>Magnoliopsida</taxon>
        <taxon>Liliopsida</taxon>
        <taxon>Poales</taxon>
        <taxon>Poaceae</taxon>
        <taxon>BOP clade</taxon>
        <taxon>Oryzoideae</taxon>
        <taxon>Oryzeae</taxon>
        <taxon>Oryzinae</taxon>
        <taxon>Oryza</taxon>
    </lineage>
</organism>
<reference evidence="1" key="2">
    <citation type="submission" date="2018-05" db="EMBL/GenBank/DDBJ databases">
        <title>OpunRS2 (Oryza punctata Reference Sequence Version 2).</title>
        <authorList>
            <person name="Zhang J."/>
            <person name="Kudrna D."/>
            <person name="Lee S."/>
            <person name="Talag J."/>
            <person name="Welchert J."/>
            <person name="Wing R.A."/>
        </authorList>
    </citation>
    <scope>NUCLEOTIDE SEQUENCE [LARGE SCALE GENOMIC DNA]</scope>
</reference>
<evidence type="ECO:0000313" key="2">
    <source>
        <dbReference type="Proteomes" id="UP000026962"/>
    </source>
</evidence>
<reference evidence="1" key="1">
    <citation type="submission" date="2015-04" db="UniProtKB">
        <authorList>
            <consortium name="EnsemblPlants"/>
        </authorList>
    </citation>
    <scope>IDENTIFICATION</scope>
</reference>
<accession>A0A0E0KZV0</accession>
<dbReference type="AlphaFoldDB" id="A0A0E0KZV0"/>
<keyword evidence="2" id="KW-1185">Reference proteome</keyword>
<proteinExistence type="predicted"/>